<feature type="compositionally biased region" description="Acidic residues" evidence="9">
    <location>
        <begin position="119"/>
        <end position="143"/>
    </location>
</feature>
<dbReference type="InterPro" id="IPR020479">
    <property type="entry name" value="HD_metazoa"/>
</dbReference>
<evidence type="ECO:0000313" key="12">
    <source>
        <dbReference type="Proteomes" id="UP000318571"/>
    </source>
</evidence>
<sequence length="389" mass="43965">MIEETIEAMQRSSHEETTTGASTKLSDKAKRFSPFSVDSLLSKKQATTRTKFLHSYQTEEASNVPYSQAIVENQSDEEQNEEGEEEHKELIDEEEQQPGDEDEEEHDHQPQPSHHEEEDVHIEEDEDDVIDEDDVEDGGDDDAGVGTLADSSQLSDPESTLEKLSHPIPLHPRFPLGFPLAPMSLWSRLSNSSYTGMTPSRAAVTAASTPPFTWLSSHQFRAPTNSTLFAGRHDMPRPHLGPLRCTLRKHKPNRKPRTPFTTQQLMALEKKFREKQYLSIAERAEFSNNLNLTETQVKIWFQNRRAKSKRLQEAEIEKIRMAHRPFFSPSIGLFPSLNNYTSFGGSLVQSSNLAITTQDSRRSFSPQRKSEFHNSGTTLPAVSANNSDC</sequence>
<feature type="region of interest" description="Disordered" evidence="9">
    <location>
        <begin position="358"/>
        <end position="389"/>
    </location>
</feature>
<dbReference type="PANTHER" id="PTHR24338">
    <property type="entry name" value="HOMEOBOX PROTEIN MSX"/>
    <property type="match status" value="1"/>
</dbReference>
<evidence type="ECO:0000256" key="4">
    <source>
        <dbReference type="ARBA" id="ARBA00023155"/>
    </source>
</evidence>
<feature type="domain" description="Homeobox" evidence="10">
    <location>
        <begin position="251"/>
        <end position="311"/>
    </location>
</feature>
<evidence type="ECO:0000313" key="11">
    <source>
        <dbReference type="EMBL" id="TRY77444.1"/>
    </source>
</evidence>
<dbReference type="PROSITE" id="PS00027">
    <property type="entry name" value="HOMEOBOX_1"/>
    <property type="match status" value="1"/>
</dbReference>
<evidence type="ECO:0000256" key="8">
    <source>
        <dbReference type="RuleBase" id="RU000682"/>
    </source>
</evidence>
<dbReference type="EMBL" id="VCGU01000004">
    <property type="protein sequence ID" value="TRY77444.1"/>
    <property type="molecule type" value="Genomic_DNA"/>
</dbReference>
<evidence type="ECO:0000256" key="1">
    <source>
        <dbReference type="ARBA" id="ARBA00004123"/>
    </source>
</evidence>
<evidence type="ECO:0000256" key="5">
    <source>
        <dbReference type="ARBA" id="ARBA00023242"/>
    </source>
</evidence>
<comment type="caution">
    <text evidence="11">The sequence shown here is derived from an EMBL/GenBank/DDBJ whole genome shotgun (WGS) entry which is preliminary data.</text>
</comment>
<feature type="compositionally biased region" description="Polar residues" evidence="9">
    <location>
        <begin position="149"/>
        <end position="158"/>
    </location>
</feature>
<dbReference type="InterPro" id="IPR050674">
    <property type="entry name" value="Msh_Homeobox_Regulators"/>
</dbReference>
<evidence type="ECO:0000256" key="6">
    <source>
        <dbReference type="ARBA" id="ARBA00038425"/>
    </source>
</evidence>
<dbReference type="GO" id="GO:0000981">
    <property type="term" value="F:DNA-binding transcription factor activity, RNA polymerase II-specific"/>
    <property type="evidence" value="ECO:0007669"/>
    <property type="project" value="InterPro"/>
</dbReference>
<keyword evidence="4 7" id="KW-0371">Homeobox</keyword>
<dbReference type="GO" id="GO:0000977">
    <property type="term" value="F:RNA polymerase II transcription regulatory region sequence-specific DNA binding"/>
    <property type="evidence" value="ECO:0007669"/>
    <property type="project" value="TreeGrafter"/>
</dbReference>
<evidence type="ECO:0000256" key="2">
    <source>
        <dbReference type="ARBA" id="ARBA00022473"/>
    </source>
</evidence>
<evidence type="ECO:0000256" key="7">
    <source>
        <dbReference type="PROSITE-ProRule" id="PRU00108"/>
    </source>
</evidence>
<dbReference type="InterPro" id="IPR017970">
    <property type="entry name" value="Homeobox_CS"/>
</dbReference>
<feature type="region of interest" description="Disordered" evidence="9">
    <location>
        <begin position="1"/>
        <end position="166"/>
    </location>
</feature>
<proteinExistence type="inferred from homology"/>
<dbReference type="OrthoDB" id="6159439at2759"/>
<keyword evidence="5 7" id="KW-0539">Nucleus</keyword>
<feature type="compositionally biased region" description="Acidic residues" evidence="9">
    <location>
        <begin position="74"/>
        <end position="84"/>
    </location>
</feature>
<comment type="subcellular location">
    <subcellularLocation>
        <location evidence="1 7 8">Nucleus</location>
    </subcellularLocation>
</comment>
<dbReference type="InterPro" id="IPR009057">
    <property type="entry name" value="Homeodomain-like_sf"/>
</dbReference>
<dbReference type="GO" id="GO:0005634">
    <property type="term" value="C:nucleus"/>
    <property type="evidence" value="ECO:0007669"/>
    <property type="project" value="UniProtKB-SubCell"/>
</dbReference>
<feature type="compositionally biased region" description="Basic and acidic residues" evidence="9">
    <location>
        <begin position="106"/>
        <end position="118"/>
    </location>
</feature>
<gene>
    <name evidence="11" type="ORF">TCAL_10462</name>
</gene>
<dbReference type="SUPFAM" id="SSF46689">
    <property type="entry name" value="Homeodomain-like"/>
    <property type="match status" value="1"/>
</dbReference>
<dbReference type="STRING" id="6832.A0A553PID2"/>
<dbReference type="CDD" id="cd00086">
    <property type="entry name" value="homeodomain"/>
    <property type="match status" value="1"/>
</dbReference>
<dbReference type="SMART" id="SM00389">
    <property type="entry name" value="HOX"/>
    <property type="match status" value="1"/>
</dbReference>
<dbReference type="Proteomes" id="UP000318571">
    <property type="component" value="Chromosome 5"/>
</dbReference>
<protein>
    <recommendedName>
        <fullName evidence="10">Homeobox domain-containing protein</fullName>
    </recommendedName>
</protein>
<evidence type="ECO:0000256" key="3">
    <source>
        <dbReference type="ARBA" id="ARBA00023125"/>
    </source>
</evidence>
<dbReference type="PROSITE" id="PS50071">
    <property type="entry name" value="HOMEOBOX_2"/>
    <property type="match status" value="1"/>
</dbReference>
<comment type="similarity">
    <text evidence="6">Belongs to the Msh homeobox family.</text>
</comment>
<keyword evidence="3 7" id="KW-0238">DNA-binding</keyword>
<dbReference type="InterPro" id="IPR001356">
    <property type="entry name" value="HD"/>
</dbReference>
<dbReference type="AlphaFoldDB" id="A0A553PID2"/>
<feature type="compositionally biased region" description="Polar residues" evidence="9">
    <location>
        <begin position="42"/>
        <end position="66"/>
    </location>
</feature>
<name>A0A553PID2_TIGCA</name>
<dbReference type="PANTHER" id="PTHR24338:SF0">
    <property type="entry name" value="MUSCLE SEGMENTATION HOMEOBOX"/>
    <property type="match status" value="1"/>
</dbReference>
<reference evidence="11 12" key="1">
    <citation type="journal article" date="2018" name="Nat. Ecol. Evol.">
        <title>Genomic signatures of mitonuclear coevolution across populations of Tigriopus californicus.</title>
        <authorList>
            <person name="Barreto F.S."/>
            <person name="Watson E.T."/>
            <person name="Lima T.G."/>
            <person name="Willett C.S."/>
            <person name="Edmands S."/>
            <person name="Li W."/>
            <person name="Burton R.S."/>
        </authorList>
    </citation>
    <scope>NUCLEOTIDE SEQUENCE [LARGE SCALE GENOMIC DNA]</scope>
    <source>
        <strain evidence="11 12">San Diego</strain>
    </source>
</reference>
<evidence type="ECO:0000259" key="10">
    <source>
        <dbReference type="PROSITE" id="PS50071"/>
    </source>
</evidence>
<dbReference type="Pfam" id="PF00046">
    <property type="entry name" value="Homeodomain"/>
    <property type="match status" value="1"/>
</dbReference>
<feature type="compositionally biased region" description="Acidic residues" evidence="9">
    <location>
        <begin position="91"/>
        <end position="105"/>
    </location>
</feature>
<dbReference type="GO" id="GO:0048598">
    <property type="term" value="P:embryonic morphogenesis"/>
    <property type="evidence" value="ECO:0007669"/>
    <property type="project" value="TreeGrafter"/>
</dbReference>
<dbReference type="Gene3D" id="1.10.10.60">
    <property type="entry name" value="Homeodomain-like"/>
    <property type="match status" value="1"/>
</dbReference>
<organism evidence="11 12">
    <name type="scientific">Tigriopus californicus</name>
    <name type="common">Marine copepod</name>
    <dbReference type="NCBI Taxonomy" id="6832"/>
    <lineage>
        <taxon>Eukaryota</taxon>
        <taxon>Metazoa</taxon>
        <taxon>Ecdysozoa</taxon>
        <taxon>Arthropoda</taxon>
        <taxon>Crustacea</taxon>
        <taxon>Multicrustacea</taxon>
        <taxon>Hexanauplia</taxon>
        <taxon>Copepoda</taxon>
        <taxon>Harpacticoida</taxon>
        <taxon>Harpacticidae</taxon>
        <taxon>Tigriopus</taxon>
    </lineage>
</organism>
<keyword evidence="2" id="KW-0217">Developmental protein</keyword>
<evidence type="ECO:0000256" key="9">
    <source>
        <dbReference type="SAM" id="MobiDB-lite"/>
    </source>
</evidence>
<dbReference type="PRINTS" id="PR00024">
    <property type="entry name" value="HOMEOBOX"/>
</dbReference>
<keyword evidence="12" id="KW-1185">Reference proteome</keyword>
<accession>A0A553PID2</accession>
<feature type="DNA-binding region" description="Homeobox" evidence="7">
    <location>
        <begin position="253"/>
        <end position="312"/>
    </location>
</feature>